<dbReference type="SUPFAM" id="SSF51905">
    <property type="entry name" value="FAD/NAD(P)-binding domain"/>
    <property type="match status" value="1"/>
</dbReference>
<organism evidence="1 2">
    <name type="scientific">Brevibacterium luteolum</name>
    <dbReference type="NCBI Taxonomy" id="199591"/>
    <lineage>
        <taxon>Bacteria</taxon>
        <taxon>Bacillati</taxon>
        <taxon>Actinomycetota</taxon>
        <taxon>Actinomycetes</taxon>
        <taxon>Micrococcales</taxon>
        <taxon>Brevibacteriaceae</taxon>
        <taxon>Brevibacterium</taxon>
    </lineage>
</organism>
<protein>
    <submittedName>
        <fullName evidence="1">NAD(P)/FAD-dependent oxidoreductase</fullName>
    </submittedName>
</protein>
<dbReference type="PANTHER" id="PTHR10668:SF105">
    <property type="entry name" value="DEHYDROGENASE-RELATED"/>
    <property type="match status" value="1"/>
</dbReference>
<dbReference type="AlphaFoldDB" id="A0A6G8KXQ3"/>
<evidence type="ECO:0000313" key="1">
    <source>
        <dbReference type="EMBL" id="QIN29588.1"/>
    </source>
</evidence>
<accession>A0A6G8KXQ3</accession>
<proteinExistence type="predicted"/>
<sequence>MTSAIVVGSGPNGLSAALTLARSGLEVTVLEAAAQPGGGARSVEATLPGLLHDECSGFHPLAVDNAFSRSADLAAHGLIWEWPEIQYAHPLDHGGATAVRDVLATSRTLFDDGSAWARVFGTAADDFRGLTDDLLRPMLRMPGNPASLARLGASAGLPASVLVRSWTTAEARALFAGVAAHAFRPLDSLASSAIGVVLGTAAHTCGWPVARGGSQSIVEAMIRALQSLGGRVETGIRVSALSELPPADLVLLDTSPAAAAAIAGERMPSRIARAYRRYTHGPGAFTASFAVEGGIPWSFEPASRAGTVHLGGTFEEIAAAERMVHLGRMPERPFVLLGQQYVADPGRSAGGIVPVDAYAHVPAGFDGDALSALVAQIERFAPGFRERIIATAVRSTAALEAGNPNLVRGDIVGGANSALQLLFRPRPAGDPYSTGVPGVYLCSSATPPGAGAHGMCGFNAARSALAGLRRRG</sequence>
<dbReference type="EMBL" id="CP035810">
    <property type="protein sequence ID" value="QIN29588.1"/>
    <property type="molecule type" value="Genomic_DNA"/>
</dbReference>
<dbReference type="Proteomes" id="UP000501518">
    <property type="component" value="Chromosome"/>
</dbReference>
<name>A0A6G8KXQ3_9MICO</name>
<dbReference type="Pfam" id="PF13450">
    <property type="entry name" value="NAD_binding_8"/>
    <property type="match status" value="1"/>
</dbReference>
<dbReference type="Gene3D" id="3.50.50.60">
    <property type="entry name" value="FAD/NAD(P)-binding domain"/>
    <property type="match status" value="1"/>
</dbReference>
<dbReference type="RefSeq" id="WP_165883984.1">
    <property type="nucleotide sequence ID" value="NZ_CP035810.1"/>
</dbReference>
<evidence type="ECO:0000313" key="2">
    <source>
        <dbReference type="Proteomes" id="UP000501518"/>
    </source>
</evidence>
<dbReference type="PANTHER" id="PTHR10668">
    <property type="entry name" value="PHYTOENE DEHYDROGENASE"/>
    <property type="match status" value="1"/>
</dbReference>
<dbReference type="KEGG" id="blut:EW640_10095"/>
<gene>
    <name evidence="1" type="ORF">EW640_10095</name>
</gene>
<reference evidence="1 2" key="1">
    <citation type="submission" date="2019-02" db="EMBL/GenBank/DDBJ databases">
        <title>Complete Genome Sequence and Methylome Analysis of Brevibacterium luteolum NEB1784.</title>
        <authorList>
            <person name="Fomenkov A."/>
            <person name="Roberts R.J."/>
        </authorList>
    </citation>
    <scope>NUCLEOTIDE SEQUENCE [LARGE SCALE GENOMIC DNA]</scope>
    <source>
        <strain evidence="1 2">NEB1784</strain>
    </source>
</reference>
<dbReference type="InterPro" id="IPR036188">
    <property type="entry name" value="FAD/NAD-bd_sf"/>
</dbReference>